<comment type="cofactor">
    <cofactor evidence="1 19">
        <name>Mg(2+)</name>
        <dbReference type="ChEBI" id="CHEBI:18420"/>
    </cofactor>
</comment>
<proteinExistence type="inferred from homology"/>
<comment type="caution">
    <text evidence="20">The sequence shown here is derived from an EMBL/GenBank/DDBJ whole genome shotgun (WGS) entry which is preliminary data.</text>
</comment>
<evidence type="ECO:0000256" key="18">
    <source>
        <dbReference type="ARBA" id="ARBA00049504"/>
    </source>
</evidence>
<evidence type="ECO:0000256" key="3">
    <source>
        <dbReference type="ARBA" id="ARBA00004663"/>
    </source>
</evidence>
<evidence type="ECO:0000256" key="8">
    <source>
        <dbReference type="ARBA" id="ARBA00022573"/>
    </source>
</evidence>
<dbReference type="RefSeq" id="WP_343816698.1">
    <property type="nucleotide sequence ID" value="NZ_BAAAFA010000004.1"/>
</dbReference>
<evidence type="ECO:0000256" key="2">
    <source>
        <dbReference type="ARBA" id="ARBA00004651"/>
    </source>
</evidence>
<dbReference type="InterPro" id="IPR003805">
    <property type="entry name" value="CobS"/>
</dbReference>
<evidence type="ECO:0000256" key="19">
    <source>
        <dbReference type="HAMAP-Rule" id="MF_00719"/>
    </source>
</evidence>
<evidence type="ECO:0000256" key="6">
    <source>
        <dbReference type="ARBA" id="ARBA00015850"/>
    </source>
</evidence>
<evidence type="ECO:0000256" key="1">
    <source>
        <dbReference type="ARBA" id="ARBA00001946"/>
    </source>
</evidence>
<keyword evidence="7 19" id="KW-1003">Cell membrane</keyword>
<evidence type="ECO:0000256" key="15">
    <source>
        <dbReference type="ARBA" id="ARBA00032605"/>
    </source>
</evidence>
<accession>A0ABP3WF90</accession>
<gene>
    <name evidence="19" type="primary">cobS</name>
    <name evidence="20" type="ORF">GCM10009111_14680</name>
</gene>
<dbReference type="PANTHER" id="PTHR34148:SF1">
    <property type="entry name" value="ADENOSYLCOBINAMIDE-GDP RIBAZOLETRANSFERASE"/>
    <property type="match status" value="1"/>
</dbReference>
<comment type="catalytic activity">
    <reaction evidence="17 19">
        <text>alpha-ribazole + adenosylcob(III)inamide-GDP = adenosylcob(III)alamin + GMP + H(+)</text>
        <dbReference type="Rhea" id="RHEA:16049"/>
        <dbReference type="ChEBI" id="CHEBI:10329"/>
        <dbReference type="ChEBI" id="CHEBI:15378"/>
        <dbReference type="ChEBI" id="CHEBI:18408"/>
        <dbReference type="ChEBI" id="CHEBI:58115"/>
        <dbReference type="ChEBI" id="CHEBI:60487"/>
        <dbReference type="EC" id="2.7.8.26"/>
    </reaction>
</comment>
<dbReference type="NCBIfam" id="NF001277">
    <property type="entry name" value="PRK00235.1-3"/>
    <property type="match status" value="1"/>
</dbReference>
<keyword evidence="8 19" id="KW-0169">Cobalamin biosynthesis</keyword>
<dbReference type="HAMAP" id="MF_00719">
    <property type="entry name" value="CobS"/>
    <property type="match status" value="1"/>
</dbReference>
<keyword evidence="10 19" id="KW-0812">Transmembrane</keyword>
<dbReference type="EC" id="2.7.8.26" evidence="5 19"/>
<comment type="similarity">
    <text evidence="4 19">Belongs to the CobS family.</text>
</comment>
<dbReference type="PANTHER" id="PTHR34148">
    <property type="entry name" value="ADENOSYLCOBINAMIDE-GDP RIBAZOLETRANSFERASE"/>
    <property type="match status" value="1"/>
</dbReference>
<feature type="transmembrane region" description="Helical" evidence="19">
    <location>
        <begin position="52"/>
        <end position="71"/>
    </location>
</feature>
<dbReference type="Proteomes" id="UP001500021">
    <property type="component" value="Unassembled WGS sequence"/>
</dbReference>
<keyword evidence="12 19" id="KW-1133">Transmembrane helix</keyword>
<dbReference type="NCBIfam" id="TIGR00317">
    <property type="entry name" value="cobS"/>
    <property type="match status" value="1"/>
</dbReference>
<protein>
    <recommendedName>
        <fullName evidence="6 19">Adenosylcobinamide-GDP ribazoletransferase</fullName>
        <ecNumber evidence="5 19">2.7.8.26</ecNumber>
    </recommendedName>
    <alternativeName>
        <fullName evidence="16 19">Cobalamin synthase</fullName>
    </alternativeName>
    <alternativeName>
        <fullName evidence="15 19">Cobalamin-5'-phosphate synthase</fullName>
    </alternativeName>
</protein>
<evidence type="ECO:0000256" key="11">
    <source>
        <dbReference type="ARBA" id="ARBA00022842"/>
    </source>
</evidence>
<comment type="function">
    <text evidence="14 19">Joins adenosylcobinamide-GDP and alpha-ribazole to generate adenosylcobalamin (Ado-cobalamin). Also synthesizes adenosylcobalamin 5'-phosphate from adenosylcobinamide-GDP and alpha-ribazole 5'-phosphate.</text>
</comment>
<name>A0ABP3WF90_9GAMM</name>
<keyword evidence="13 19" id="KW-0472">Membrane</keyword>
<feature type="transmembrane region" description="Helical" evidence="19">
    <location>
        <begin position="154"/>
        <end position="180"/>
    </location>
</feature>
<sequence length="273" mass="30080">MSIMKHLIGKDIVQSCKAQLNLFYLALSFFTRIPVPKSMEYSPSLLNQANRYFSLVGLFIGLILASCAYILADFFPVTVVIILVLAISLLLTGAFHEDGLADMADGIGGAFEVSKRLAIMKDSRLGTYGAVTLFIALLLKFYLLHALAQINLTLFLGALFLAAGLSRALAGSLISALPYVTETDNSKSKPLAQFQSNQERLLLLVIGITPLLFYPLALIWITLAVLFLFRWYFKLWLLKRLGGFTGDCLGAAQQLSELLIYLTFVGYFGHGSF</sequence>
<evidence type="ECO:0000313" key="21">
    <source>
        <dbReference type="Proteomes" id="UP001500021"/>
    </source>
</evidence>
<keyword evidence="11 19" id="KW-0460">Magnesium</keyword>
<comment type="catalytic activity">
    <reaction evidence="18 19">
        <text>alpha-ribazole 5'-phosphate + adenosylcob(III)inamide-GDP = adenosylcob(III)alamin 5'-phosphate + GMP + H(+)</text>
        <dbReference type="Rhea" id="RHEA:23560"/>
        <dbReference type="ChEBI" id="CHEBI:15378"/>
        <dbReference type="ChEBI" id="CHEBI:57918"/>
        <dbReference type="ChEBI" id="CHEBI:58115"/>
        <dbReference type="ChEBI" id="CHEBI:60487"/>
        <dbReference type="ChEBI" id="CHEBI:60493"/>
        <dbReference type="EC" id="2.7.8.26"/>
    </reaction>
</comment>
<dbReference type="Pfam" id="PF02654">
    <property type="entry name" value="CobS"/>
    <property type="match status" value="1"/>
</dbReference>
<comment type="subcellular location">
    <subcellularLocation>
        <location evidence="2 19">Cell membrane</location>
        <topology evidence="2 19">Multi-pass membrane protein</topology>
    </subcellularLocation>
</comment>
<feature type="transmembrane region" description="Helical" evidence="19">
    <location>
        <begin position="77"/>
        <end position="95"/>
    </location>
</feature>
<dbReference type="EMBL" id="BAAAFA010000004">
    <property type="protein sequence ID" value="GAA0815824.1"/>
    <property type="molecule type" value="Genomic_DNA"/>
</dbReference>
<evidence type="ECO:0000256" key="14">
    <source>
        <dbReference type="ARBA" id="ARBA00025228"/>
    </source>
</evidence>
<evidence type="ECO:0000313" key="20">
    <source>
        <dbReference type="EMBL" id="GAA0815824.1"/>
    </source>
</evidence>
<reference evidence="21" key="1">
    <citation type="journal article" date="2019" name="Int. J. Syst. Evol. Microbiol.">
        <title>The Global Catalogue of Microorganisms (GCM) 10K type strain sequencing project: providing services to taxonomists for standard genome sequencing and annotation.</title>
        <authorList>
            <consortium name="The Broad Institute Genomics Platform"/>
            <consortium name="The Broad Institute Genome Sequencing Center for Infectious Disease"/>
            <person name="Wu L."/>
            <person name="Ma J."/>
        </authorList>
    </citation>
    <scope>NUCLEOTIDE SEQUENCE [LARGE SCALE GENOMIC DNA]</scope>
    <source>
        <strain evidence="21">JCM 15608</strain>
    </source>
</reference>
<feature type="transmembrane region" description="Helical" evidence="19">
    <location>
        <begin position="125"/>
        <end position="148"/>
    </location>
</feature>
<evidence type="ECO:0000256" key="16">
    <source>
        <dbReference type="ARBA" id="ARBA00032853"/>
    </source>
</evidence>
<evidence type="ECO:0000256" key="5">
    <source>
        <dbReference type="ARBA" id="ARBA00013200"/>
    </source>
</evidence>
<evidence type="ECO:0000256" key="10">
    <source>
        <dbReference type="ARBA" id="ARBA00022692"/>
    </source>
</evidence>
<comment type="pathway">
    <text evidence="3 19">Cofactor biosynthesis; adenosylcobalamin biosynthesis; adenosylcobalamin from cob(II)yrinate a,c-diamide: step 7/7.</text>
</comment>
<keyword evidence="9 19" id="KW-0808">Transferase</keyword>
<keyword evidence="21" id="KW-1185">Reference proteome</keyword>
<evidence type="ECO:0000256" key="7">
    <source>
        <dbReference type="ARBA" id="ARBA00022475"/>
    </source>
</evidence>
<organism evidence="20 21">
    <name type="scientific">Colwellia asteriadis</name>
    <dbReference type="NCBI Taxonomy" id="517723"/>
    <lineage>
        <taxon>Bacteria</taxon>
        <taxon>Pseudomonadati</taxon>
        <taxon>Pseudomonadota</taxon>
        <taxon>Gammaproteobacteria</taxon>
        <taxon>Alteromonadales</taxon>
        <taxon>Colwelliaceae</taxon>
        <taxon>Colwellia</taxon>
    </lineage>
</organism>
<evidence type="ECO:0000256" key="13">
    <source>
        <dbReference type="ARBA" id="ARBA00023136"/>
    </source>
</evidence>
<feature type="transmembrane region" description="Helical" evidence="19">
    <location>
        <begin position="201"/>
        <end position="233"/>
    </location>
</feature>
<evidence type="ECO:0000256" key="17">
    <source>
        <dbReference type="ARBA" id="ARBA00048623"/>
    </source>
</evidence>
<evidence type="ECO:0000256" key="4">
    <source>
        <dbReference type="ARBA" id="ARBA00010561"/>
    </source>
</evidence>
<evidence type="ECO:0000256" key="9">
    <source>
        <dbReference type="ARBA" id="ARBA00022679"/>
    </source>
</evidence>
<evidence type="ECO:0000256" key="12">
    <source>
        <dbReference type="ARBA" id="ARBA00022989"/>
    </source>
</evidence>
<feature type="transmembrane region" description="Helical" evidence="19">
    <location>
        <begin position="12"/>
        <end position="31"/>
    </location>
</feature>